<proteinExistence type="predicted"/>
<comment type="caution">
    <text evidence="2">The sequence shown here is derived from an EMBL/GenBank/DDBJ whole genome shotgun (WGS) entry which is preliminary data.</text>
</comment>
<feature type="region of interest" description="Disordered" evidence="1">
    <location>
        <begin position="1"/>
        <end position="47"/>
    </location>
</feature>
<dbReference type="InterPro" id="IPR013325">
    <property type="entry name" value="RNA_pol_sigma_r2"/>
</dbReference>
<dbReference type="Gene3D" id="1.10.1740.10">
    <property type="match status" value="1"/>
</dbReference>
<organism evidence="2 3">
    <name type="scientific">Streptomyces cylindrosporus</name>
    <dbReference type="NCBI Taxonomy" id="2927583"/>
    <lineage>
        <taxon>Bacteria</taxon>
        <taxon>Bacillati</taxon>
        <taxon>Actinomycetota</taxon>
        <taxon>Actinomycetes</taxon>
        <taxon>Kitasatosporales</taxon>
        <taxon>Streptomycetaceae</taxon>
        <taxon>Streptomyces</taxon>
    </lineage>
</organism>
<evidence type="ECO:0000313" key="2">
    <source>
        <dbReference type="EMBL" id="MCI3273440.1"/>
    </source>
</evidence>
<protein>
    <submittedName>
        <fullName evidence="2">Uncharacterized protein</fullName>
    </submittedName>
</protein>
<sequence>MTSFLATSDFVISATNPPPRTERITPGHVPTAEAPCERSSTYRKKSTEPDLQELVNRVVLGDEEAFAGVYDAVASGVFGVVRAVVRDQAQSEEVAQEVLVEVEAAAARDHKAALLDRMPEYDEVAEHVETRLEREQVRRCLRTLTEIQRQSAVAGPCAVCGRTATTVRAGSESGLVQWDGRVLAAQRLGQAAPGQDDLDAVVIADAGGVEDVDGQYGAHDPAVREDHVDAARSALVGLRMACGRVEGAGLAEGVSGIARDVVQAAGQHGRVQVGAAGAGSVGAAIGPVVDVCPVGDSRPVDGRDAFPVRERVG</sequence>
<name>A0ABS9Y886_9ACTN</name>
<evidence type="ECO:0000256" key="1">
    <source>
        <dbReference type="SAM" id="MobiDB-lite"/>
    </source>
</evidence>
<dbReference type="SUPFAM" id="SSF88946">
    <property type="entry name" value="Sigma2 domain of RNA polymerase sigma factors"/>
    <property type="match status" value="1"/>
</dbReference>
<keyword evidence="3" id="KW-1185">Reference proteome</keyword>
<reference evidence="2" key="1">
    <citation type="submission" date="2022-03" db="EMBL/GenBank/DDBJ databases">
        <title>Streptomyces 7R015 and 7R016 isolated from Barleria lupulina in Thailand.</title>
        <authorList>
            <person name="Kanchanasin P."/>
            <person name="Phongsopitanun W."/>
            <person name="Tanasupawat S."/>
        </authorList>
    </citation>
    <scope>NUCLEOTIDE SEQUENCE</scope>
    <source>
        <strain evidence="2">7R015</strain>
    </source>
</reference>
<evidence type="ECO:0000313" key="3">
    <source>
        <dbReference type="Proteomes" id="UP001165269"/>
    </source>
</evidence>
<accession>A0ABS9Y886</accession>
<dbReference type="Proteomes" id="UP001165269">
    <property type="component" value="Unassembled WGS sequence"/>
</dbReference>
<dbReference type="EMBL" id="JALDAY010000006">
    <property type="protein sequence ID" value="MCI3273440.1"/>
    <property type="molecule type" value="Genomic_DNA"/>
</dbReference>
<gene>
    <name evidence="2" type="ORF">MQP27_20285</name>
</gene>